<evidence type="ECO:0000313" key="2">
    <source>
        <dbReference type="Proteomes" id="UP000631521"/>
    </source>
</evidence>
<evidence type="ECO:0000313" key="1">
    <source>
        <dbReference type="EMBL" id="QXI18511.1"/>
    </source>
</evidence>
<proteinExistence type="predicted"/>
<dbReference type="SUPFAM" id="SSF46785">
    <property type="entry name" value="Winged helix' DNA-binding domain"/>
    <property type="match status" value="1"/>
</dbReference>
<protein>
    <submittedName>
        <fullName evidence="1">Fe2+ zn2+ uptake regulation protein</fullName>
    </submittedName>
</protein>
<dbReference type="KEGG" id="phv:HU739_005830"/>
<accession>A0A9E6P2U5</accession>
<reference evidence="1 2" key="1">
    <citation type="journal article" date="2020" name="Microorganisms">
        <title>Reliable Identification of Environmental Pseudomonas Isolates Using the rpoD Gene.</title>
        <authorList>
            <consortium name="The Broad Institute Genome Sequencing Platform"/>
            <person name="Girard L."/>
            <person name="Lood C."/>
            <person name="Rokni-Zadeh H."/>
            <person name="van Noort V."/>
            <person name="Lavigne R."/>
            <person name="De Mot R."/>
        </authorList>
    </citation>
    <scope>NUCLEOTIDE SEQUENCE [LARGE SCALE GENOMIC DNA]</scope>
    <source>
        <strain evidence="1 2">SWRI65</strain>
    </source>
</reference>
<name>A0A9E6P2U5_9PSED</name>
<gene>
    <name evidence="1" type="ORF">HU739_005830</name>
</gene>
<organism evidence="1 2">
    <name type="scientific">Pseudomonas hamedanensis</name>
    <dbReference type="NCBI Taxonomy" id="2745504"/>
    <lineage>
        <taxon>Bacteria</taxon>
        <taxon>Pseudomonadati</taxon>
        <taxon>Pseudomonadota</taxon>
        <taxon>Gammaproteobacteria</taxon>
        <taxon>Pseudomonadales</taxon>
        <taxon>Pseudomonadaceae</taxon>
        <taxon>Pseudomonas</taxon>
    </lineage>
</organism>
<dbReference type="RefSeq" id="WP_186552253.1">
    <property type="nucleotide sequence ID" value="NZ_CP077091.1"/>
</dbReference>
<dbReference type="EMBL" id="CP077091">
    <property type="protein sequence ID" value="QXI18511.1"/>
    <property type="molecule type" value="Genomic_DNA"/>
</dbReference>
<keyword evidence="2" id="KW-1185">Reference proteome</keyword>
<dbReference type="Proteomes" id="UP000631521">
    <property type="component" value="Chromosome"/>
</dbReference>
<sequence>MLNNPGAAALIVRPAAPRLPSEFDRSANQHIRELLRHFGLRSSLIRFKVLNALVLASRDGHSTGVNGVHTWVASSSPQLSFISVREVLKRLCLEGLIVLENDKTYRFTRQARAILQQHNHPL</sequence>
<dbReference type="AlphaFoldDB" id="A0A9E6P2U5"/>
<reference evidence="1 2" key="2">
    <citation type="journal article" date="2021" name="Microorganisms">
        <title>The Ever-Expanding Pseudomonas Genus: Description of 43 New Species and Partition of the Pseudomonas putida Group.</title>
        <authorList>
            <person name="Girard L."/>
            <person name="Lood C."/>
            <person name="Hofte M."/>
            <person name="Vandamme P."/>
            <person name="Rokni-Zadeh H."/>
            <person name="van Noort V."/>
            <person name="Lavigne R."/>
            <person name="De Mot R."/>
        </authorList>
    </citation>
    <scope>NUCLEOTIDE SEQUENCE [LARGE SCALE GENOMIC DNA]</scope>
    <source>
        <strain evidence="1 2">SWRI65</strain>
    </source>
</reference>
<dbReference type="InterPro" id="IPR036390">
    <property type="entry name" value="WH_DNA-bd_sf"/>
</dbReference>